<feature type="domain" description="Nitrite/Sulfite reductase ferredoxin-like" evidence="8">
    <location>
        <begin position="30"/>
        <end position="73"/>
    </location>
</feature>
<dbReference type="EC" id="1.14.13.83" evidence="9"/>
<organism evidence="9 10">
    <name type="scientific">Nonomuraea angiospora</name>
    <dbReference type="NCBI Taxonomy" id="46172"/>
    <lineage>
        <taxon>Bacteria</taxon>
        <taxon>Bacillati</taxon>
        <taxon>Actinomycetota</taxon>
        <taxon>Actinomycetes</taxon>
        <taxon>Streptosporangiales</taxon>
        <taxon>Streptosporangiaceae</taxon>
        <taxon>Nonomuraea</taxon>
    </lineage>
</organism>
<feature type="region of interest" description="Disordered" evidence="7">
    <location>
        <begin position="331"/>
        <end position="395"/>
    </location>
</feature>
<keyword evidence="3" id="KW-0479">Metal-binding</keyword>
<dbReference type="Proteomes" id="UP000633509">
    <property type="component" value="Unassembled WGS sequence"/>
</dbReference>
<keyword evidence="5" id="KW-0408">Iron</keyword>
<evidence type="ECO:0000256" key="4">
    <source>
        <dbReference type="ARBA" id="ARBA00023002"/>
    </source>
</evidence>
<evidence type="ECO:0000256" key="7">
    <source>
        <dbReference type="SAM" id="MobiDB-lite"/>
    </source>
</evidence>
<dbReference type="EMBL" id="JADBEK010000001">
    <property type="protein sequence ID" value="MBE1583752.1"/>
    <property type="molecule type" value="Genomic_DNA"/>
</dbReference>
<keyword evidence="10" id="KW-1185">Reference proteome</keyword>
<name>A0ABR9LTX8_9ACTN</name>
<dbReference type="InterPro" id="IPR051329">
    <property type="entry name" value="NIR_SIR_4Fe-4S"/>
</dbReference>
<feature type="domain" description="Nitrite/Sulfite reductase ferredoxin-like" evidence="8">
    <location>
        <begin position="301"/>
        <end position="334"/>
    </location>
</feature>
<reference evidence="9 10" key="1">
    <citation type="submission" date="2020-10" db="EMBL/GenBank/DDBJ databases">
        <title>Sequencing the genomes of 1000 actinobacteria strains.</title>
        <authorList>
            <person name="Klenk H.-P."/>
        </authorList>
    </citation>
    <scope>NUCLEOTIDE SEQUENCE [LARGE SCALE GENOMIC DNA]</scope>
    <source>
        <strain evidence="9 10">DSM 43173</strain>
    </source>
</reference>
<gene>
    <name evidence="9" type="ORF">H4W80_002010</name>
</gene>
<evidence type="ECO:0000313" key="10">
    <source>
        <dbReference type="Proteomes" id="UP000633509"/>
    </source>
</evidence>
<dbReference type="InterPro" id="IPR036136">
    <property type="entry name" value="Nit/Sulf_reduc_fer-like_dom_sf"/>
</dbReference>
<dbReference type="InterPro" id="IPR045854">
    <property type="entry name" value="NO2/SO3_Rdtase_4Fe4S_sf"/>
</dbReference>
<dbReference type="InterPro" id="IPR005117">
    <property type="entry name" value="NiRdtase/SiRdtase_haem-b_fer"/>
</dbReference>
<dbReference type="Gene3D" id="3.30.413.10">
    <property type="entry name" value="Sulfite Reductase Hemoprotein, domain 1"/>
    <property type="match status" value="2"/>
</dbReference>
<feature type="region of interest" description="Disordered" evidence="7">
    <location>
        <begin position="252"/>
        <end position="300"/>
    </location>
</feature>
<evidence type="ECO:0000256" key="3">
    <source>
        <dbReference type="ARBA" id="ARBA00022723"/>
    </source>
</evidence>
<evidence type="ECO:0000256" key="5">
    <source>
        <dbReference type="ARBA" id="ARBA00023004"/>
    </source>
</evidence>
<protein>
    <submittedName>
        <fullName evidence="9">Precorrin-3B synthase</fullName>
        <ecNumber evidence="9">1.14.13.83</ecNumber>
    </submittedName>
</protein>
<evidence type="ECO:0000256" key="2">
    <source>
        <dbReference type="ARBA" id="ARBA00022617"/>
    </source>
</evidence>
<evidence type="ECO:0000256" key="6">
    <source>
        <dbReference type="ARBA" id="ARBA00023014"/>
    </source>
</evidence>
<dbReference type="SUPFAM" id="SSF56014">
    <property type="entry name" value="Nitrite and sulphite reductase 4Fe-4S domain-like"/>
    <property type="match status" value="2"/>
</dbReference>
<accession>A0ABR9LTX8</accession>
<keyword evidence="1" id="KW-0004">4Fe-4S</keyword>
<dbReference type="PANTHER" id="PTHR32439:SF9">
    <property type="entry name" value="BLR3264 PROTEIN"/>
    <property type="match status" value="1"/>
</dbReference>
<dbReference type="GO" id="GO:0043818">
    <property type="term" value="F:precorrin-3B synthase activity"/>
    <property type="evidence" value="ECO:0007669"/>
    <property type="project" value="UniProtKB-EC"/>
</dbReference>
<evidence type="ECO:0000313" key="9">
    <source>
        <dbReference type="EMBL" id="MBE1583752.1"/>
    </source>
</evidence>
<dbReference type="SUPFAM" id="SSF55124">
    <property type="entry name" value="Nitrite/Sulfite reductase N-terminal domain-like"/>
    <property type="match status" value="3"/>
</dbReference>
<evidence type="ECO:0000259" key="8">
    <source>
        <dbReference type="Pfam" id="PF03460"/>
    </source>
</evidence>
<dbReference type="Gene3D" id="3.90.480.10">
    <property type="entry name" value="Sulfite Reductase Hemoprotein,Domain 2"/>
    <property type="match status" value="1"/>
</dbReference>
<keyword evidence="4 9" id="KW-0560">Oxidoreductase</keyword>
<evidence type="ECO:0000256" key="1">
    <source>
        <dbReference type="ARBA" id="ARBA00022485"/>
    </source>
</evidence>
<dbReference type="Pfam" id="PF03460">
    <property type="entry name" value="NIR_SIR_ferr"/>
    <property type="match status" value="2"/>
</dbReference>
<keyword evidence="6" id="KW-0411">Iron-sulfur</keyword>
<dbReference type="RefSeq" id="WP_192784806.1">
    <property type="nucleotide sequence ID" value="NZ_JADBEK010000001.1"/>
</dbReference>
<dbReference type="PANTHER" id="PTHR32439">
    <property type="entry name" value="FERREDOXIN--NITRITE REDUCTASE, CHLOROPLASTIC"/>
    <property type="match status" value="1"/>
</dbReference>
<sequence length="504" mass="50602">MSIADFSGRMRPDACPGALQVHEAADGPLARVRLPGGAISPARLRELAACAAGLGSDVIELTSRANVQVRGLRSPAAFAERIAAAGLLPSEAHERVRNIVASPLGGRTGLGLLDPQPLVEALDRALCARPRLAGLPGRFLFAVDEGSGDMLALGADVTFFDGRVLLAGVDAGLAVGADAAAGLMIAAAEAFLDERAEGDGGAWRIAELHNGPARIATRLHTATTHDHTAAPARATHTPRDAALDGVASDCALPVNATGTTDRAADGRSGPHPHAGPTPDAEAPRAPGVRGTVRAPRAGRVEQRDGRVALEVVVPLGRLSAAQARAIAAAAETNGPAGTSDAPDPGGATSAAGPEDTAGVPGPGSVTIAPDPGGATGAAGPEGTASVPGPGGGTGVPVRLTPWRTVVLLDLPPAAAGRAARMLEAAGLVTDPASPWAGVSACTGRPGCAKSLADVQEDARRWVATLDGPPATPVHWAGCERRCGLPRGRVVQMVATGDGYQERHQ</sequence>
<proteinExistence type="predicted"/>
<comment type="caution">
    <text evidence="9">The sequence shown here is derived from an EMBL/GenBank/DDBJ whole genome shotgun (WGS) entry which is preliminary data.</text>
</comment>
<feature type="compositionally biased region" description="Low complexity" evidence="7">
    <location>
        <begin position="366"/>
        <end position="387"/>
    </location>
</feature>
<keyword evidence="2" id="KW-0349">Heme</keyword>